<dbReference type="Gene3D" id="3.40.50.11210">
    <property type="entry name" value="Rap/Ran-GAP"/>
    <property type="match status" value="1"/>
</dbReference>
<feature type="compositionally biased region" description="Polar residues" evidence="2">
    <location>
        <begin position="1748"/>
        <end position="1770"/>
    </location>
</feature>
<dbReference type="PANTHER" id="PTHR10063:SF11">
    <property type="entry name" value="RHO GTPASE-ACTIVATING PROTEIN CG5521-RELATED"/>
    <property type="match status" value="1"/>
</dbReference>
<dbReference type="Proteomes" id="UP001151518">
    <property type="component" value="Unassembled WGS sequence"/>
</dbReference>
<dbReference type="OrthoDB" id="19311at2759"/>
<name>A0A9W8G6Z9_9FUNG</name>
<sequence length="2055" mass="231636">MFFMKRRSKGGTGNSTWVLSDDHPILDLDDTLPLTDALGELSSLPPDYHTPVSTSLIQSLQDATRLQNQSDLEWFNTKQAPSNRLSKFKSFVEQCGPNEMVWIYTRYREVIFSMLYATFSQEVEYLNTLPERFLSPKLAAMSDLWMPFPCLHHLIELMPRLFASGWQQKEMENMLIVLLDHGNNQDVRALGFHFLCLYMAALQGNYSETIADLFTNSICLRAFSYVDMPAASRIASNIMCAIGSGIEIVDIGCGQRAIVGFHPGRASICPVLQDITHTINPQGVLALRMLKNVLSLVCYLASLISDPRSAYTVYISLGTIKRDIDPFQFNEQTTKSAFDLPQFAPMLALSAQELKSCLSDIYRLFCKAYLLWIYPNKEEPLRSRHVRRVPIHALRMFIGFMLNNLVPQYTFMISDKAFAVPYIEKDPQNISNIEIQGFHSVNNKMLGDIQTIRSHAYDALRCLMLDYNLDSASFFIDILRLSLQALPDLATQGCPKDSFDFGDVLNSGYTICLGALTIIRMWLVSKEAYRPAHLLVDNDNVYMLSNVIADYMEHVYGLIRWLVAEHKWDQKKLVLLYNALIIHRIITHLYSHHLPHYVKKIFLDNLQGIVVSFLQIIPGSSEDETAPSSYESCALTMLTESLVSGLLMLSNQTEEIITKFRELYSTETKWTSHLNVWCNVLRALTIARGRHILHVEERVLIQESMFSGQRQRRGMSKVDAYMNELDNPIYHLELDDTHDILDTATPFNITSNLVWNTMRLVFDAVNHDAQAEKLLIKDFAKVRHKIDSKQRHTSHSSPTSSSEAISSVYSGILASESKDLCQFSTSASKDVLSQAQSIIKTPQRVFRIQALSKDIPRSSLQYSDRIGSLPPDKIPVCARASQDSTSRPNYKASPSSGSLWKMIKQPFRKSKESFKSNMSLSYSRRNSAESGQIKSLDDPYKNKTVDTLYRTSDKTNRAQSTDTGNCRKGAEALQSSKRSYSRQRMPESSWEGMRESVQQPDNIASMEIEQQNQSLCPVGPALINADMLGIQVKFKSAHHHHKGSMRGTGIDAQKAEIALSNSQAVHSKIILRGMVSSWDLYRAVLDCSRYTPDNDDVMLNTTWWIAEMATTYSTSDYRGRLAQIAMFRIGCHCSDHISSRVLFLRSRFLQTALITLSPLAKGHAINIDQIQVFLVECRLALSLGISGSRLLLPTLDRGLRRIFLQRETYQGDFPDQAVHGAATLVVSMATMLSVGRSLAANHETQKVRKLEESNMADNNEFVRNLAGKIGAIEKCKYPIIYDPLGNRDYHVDWVDGGPIFGRCCETMWRILLDPSLLAAYSDKCCGIIEHTVLSGLTTVCFSELSIVDKSLQNNRVIDNCMAAITSGLFSTRQDTVRVAISNLSTFVIGQNSIMKFLGVVRMRTLTMNIMMAVSEQFDRSAHSITAGRVLVIRELITLLVCILIKAPELITRMDAFAEGVDAECIRDFLVDRIILACADPQSPNARSNHQYNQKLASFDSEKGIELRLEPASYSQTNSISLEDFMAKSVDDQSNGGNTIEALKQTGEILYITLLQYFDEYDRGRYQGAPGSDFDQTHIEADVHEDFSSERVFFYAHNSSVLKVYNEPDIELCRYILRSCTGKSALRIHFGPEEQNDNRLGFNKQDVIIPVINAGNPHSIYKNYSDTKAPIPVVSSLVVQDALEHQVENNDSVADMLDQDENKAAGSSNDVFGNVLAFVESEMEALNNSQLSNANSASSGSSKKSMNIFNGDNLNSLPTDNDSASSETDSVCNPIEPFSSGPISPLKVNLFRSLMQHKMAFNYNNTMPCYFLPLAKSESLYRDIRSLDRIHAHETIKVALLYVGPGQWNEVEILSNTVADTSASYQSFINSLGWQVNLTTFHGYTGKLEQCGTDGTTCPYFAEDGLELVFHEVTSMPNYANDARRLNKKRHIGNDHVHIIWNESRHTYRPETISGDFGNVQIHIRPLEPGEYGINMYCDDQIRPFGPLTDGMVVSAEVLPAVVRTTAINGHRRATQAFFRSFTHPYVIRQQNINRIVEKHIDRSWLRTLYKEQNWL</sequence>
<evidence type="ECO:0000256" key="2">
    <source>
        <dbReference type="SAM" id="MobiDB-lite"/>
    </source>
</evidence>
<comment type="caution">
    <text evidence="4">The sequence shown here is derived from an EMBL/GenBank/DDBJ whole genome shotgun (WGS) entry which is preliminary data.</text>
</comment>
<dbReference type="InterPro" id="IPR035974">
    <property type="entry name" value="Rap/Ran-GAP_sf"/>
</dbReference>
<gene>
    <name evidence="4" type="ORF">GGI25_000701</name>
</gene>
<dbReference type="PROSITE" id="PS50085">
    <property type="entry name" value="RAPGAP"/>
    <property type="match status" value="1"/>
</dbReference>
<dbReference type="FunFam" id="3.40.50.11210:FF:000001">
    <property type="entry name" value="Ral GTPase-activating protein subunit alpha-1 isoform 1"/>
    <property type="match status" value="1"/>
</dbReference>
<dbReference type="EMBL" id="JANBTW010000005">
    <property type="protein sequence ID" value="KAJ2680409.1"/>
    <property type="molecule type" value="Genomic_DNA"/>
</dbReference>
<reference evidence="4" key="1">
    <citation type="submission" date="2022-07" db="EMBL/GenBank/DDBJ databases">
        <title>Phylogenomic reconstructions and comparative analyses of Kickxellomycotina fungi.</title>
        <authorList>
            <person name="Reynolds N.K."/>
            <person name="Stajich J.E."/>
            <person name="Barry K."/>
            <person name="Grigoriev I.V."/>
            <person name="Crous P."/>
            <person name="Smith M.E."/>
        </authorList>
    </citation>
    <scope>NUCLEOTIDE SEQUENCE</scope>
    <source>
        <strain evidence="4">NRRL 3115</strain>
    </source>
</reference>
<evidence type="ECO:0000259" key="3">
    <source>
        <dbReference type="PROSITE" id="PS50085"/>
    </source>
</evidence>
<feature type="region of interest" description="Disordered" evidence="2">
    <location>
        <begin position="1748"/>
        <end position="1771"/>
    </location>
</feature>
<feature type="region of interest" description="Disordered" evidence="2">
    <location>
        <begin position="952"/>
        <end position="992"/>
    </location>
</feature>
<dbReference type="SUPFAM" id="SSF111347">
    <property type="entry name" value="Rap/Ran-GAP"/>
    <property type="match status" value="1"/>
</dbReference>
<dbReference type="Pfam" id="PF02145">
    <property type="entry name" value="Rap_GAP"/>
    <property type="match status" value="1"/>
</dbReference>
<evidence type="ECO:0000313" key="4">
    <source>
        <dbReference type="EMBL" id="KAJ2680409.1"/>
    </source>
</evidence>
<dbReference type="InterPro" id="IPR027107">
    <property type="entry name" value="Tuberin/Ral-act_asu"/>
</dbReference>
<feature type="compositionally biased region" description="Polar residues" evidence="2">
    <location>
        <begin position="915"/>
        <end position="933"/>
    </location>
</feature>
<protein>
    <recommendedName>
        <fullName evidence="3">Rap-GAP domain-containing protein</fullName>
    </recommendedName>
</protein>
<evidence type="ECO:0000313" key="5">
    <source>
        <dbReference type="Proteomes" id="UP001151518"/>
    </source>
</evidence>
<dbReference type="GO" id="GO:0005737">
    <property type="term" value="C:cytoplasm"/>
    <property type="evidence" value="ECO:0007669"/>
    <property type="project" value="TreeGrafter"/>
</dbReference>
<organism evidence="4 5">
    <name type="scientific">Coemansia spiralis</name>
    <dbReference type="NCBI Taxonomy" id="417178"/>
    <lineage>
        <taxon>Eukaryota</taxon>
        <taxon>Fungi</taxon>
        <taxon>Fungi incertae sedis</taxon>
        <taxon>Zoopagomycota</taxon>
        <taxon>Kickxellomycotina</taxon>
        <taxon>Kickxellomycetes</taxon>
        <taxon>Kickxellales</taxon>
        <taxon>Kickxellaceae</taxon>
        <taxon>Coemansia</taxon>
    </lineage>
</organism>
<dbReference type="GO" id="GO:0005634">
    <property type="term" value="C:nucleus"/>
    <property type="evidence" value="ECO:0007669"/>
    <property type="project" value="InterPro"/>
</dbReference>
<keyword evidence="1" id="KW-0343">GTPase activation</keyword>
<feature type="region of interest" description="Disordered" evidence="2">
    <location>
        <begin position="914"/>
        <end position="939"/>
    </location>
</feature>
<dbReference type="GO" id="GO:0005096">
    <property type="term" value="F:GTPase activator activity"/>
    <property type="evidence" value="ECO:0007669"/>
    <property type="project" value="UniProtKB-KW"/>
</dbReference>
<dbReference type="PANTHER" id="PTHR10063">
    <property type="entry name" value="TUBERIN"/>
    <property type="match status" value="1"/>
</dbReference>
<evidence type="ECO:0000256" key="1">
    <source>
        <dbReference type="ARBA" id="ARBA00022468"/>
    </source>
</evidence>
<accession>A0A9W8G6Z9</accession>
<dbReference type="InterPro" id="IPR000331">
    <property type="entry name" value="Rap/Ran_GAP_dom"/>
</dbReference>
<proteinExistence type="predicted"/>
<feature type="domain" description="Rap-GAP" evidence="3">
    <location>
        <begin position="1823"/>
        <end position="2035"/>
    </location>
</feature>
<dbReference type="GO" id="GO:0051056">
    <property type="term" value="P:regulation of small GTPase mediated signal transduction"/>
    <property type="evidence" value="ECO:0007669"/>
    <property type="project" value="InterPro"/>
</dbReference>